<dbReference type="EMBL" id="MZMZ02001007">
    <property type="protein sequence ID" value="RQM30018.1"/>
    <property type="molecule type" value="Genomic_DNA"/>
</dbReference>
<dbReference type="SUPFAM" id="SSF81606">
    <property type="entry name" value="PP2C-like"/>
    <property type="match status" value="1"/>
</dbReference>
<organism evidence="1 2">
    <name type="scientific">Aphanomyces astaci</name>
    <name type="common">Crayfish plague agent</name>
    <dbReference type="NCBI Taxonomy" id="112090"/>
    <lineage>
        <taxon>Eukaryota</taxon>
        <taxon>Sar</taxon>
        <taxon>Stramenopiles</taxon>
        <taxon>Oomycota</taxon>
        <taxon>Saprolegniomycetes</taxon>
        <taxon>Saprolegniales</taxon>
        <taxon>Verrucalvaceae</taxon>
        <taxon>Aphanomyces</taxon>
    </lineage>
</organism>
<dbReference type="InterPro" id="IPR036457">
    <property type="entry name" value="PPM-type-like_dom_sf"/>
</dbReference>
<evidence type="ECO:0008006" key="3">
    <source>
        <dbReference type="Google" id="ProtNLM"/>
    </source>
</evidence>
<evidence type="ECO:0000313" key="2">
    <source>
        <dbReference type="Proteomes" id="UP000284702"/>
    </source>
</evidence>
<evidence type="ECO:0000313" key="1">
    <source>
        <dbReference type="EMBL" id="RQM30018.1"/>
    </source>
</evidence>
<sequence>MRSCGSALGDFAFKHASFNGPADPTLRANGRHIAEPYTPPYVFALPETISHVVTATDKFLILGTLCTSNHGIVLADMNTFCQQAADVVHACVARGEADLASRAIVEAVLTKAAESEKLTLSELLDLEPGKKRRHIHDDTTVVVLVFE</sequence>
<keyword evidence="2" id="KW-1185">Reference proteome</keyword>
<dbReference type="Proteomes" id="UP000284702">
    <property type="component" value="Unassembled WGS sequence"/>
</dbReference>
<dbReference type="VEuPathDB" id="FungiDB:H257_13060"/>
<dbReference type="Gene3D" id="3.60.40.10">
    <property type="entry name" value="PPM-type phosphatase domain"/>
    <property type="match status" value="1"/>
</dbReference>
<protein>
    <recommendedName>
        <fullName evidence="3">PPM-type phosphatase domain-containing protein</fullName>
    </recommendedName>
</protein>
<name>A0A3R7ZL15_APHAT</name>
<reference evidence="1" key="1">
    <citation type="submission" date="2018-07" db="EMBL/GenBank/DDBJ databases">
        <title>Annotation of Aphanomyces astaci genome assembly.</title>
        <authorList>
            <person name="Studholme D.J."/>
        </authorList>
    </citation>
    <scope>NUCLEOTIDE SEQUENCE [LARGE SCALE GENOMIC DNA]</scope>
    <source>
        <strain evidence="1">Pc</strain>
    </source>
</reference>
<accession>A0A3R7ZL15</accession>
<gene>
    <name evidence="1" type="ORF">B5M09_001987</name>
</gene>
<comment type="caution">
    <text evidence="1">The sequence shown here is derived from an EMBL/GenBank/DDBJ whole genome shotgun (WGS) entry which is preliminary data.</text>
</comment>
<dbReference type="AlphaFoldDB" id="A0A3R7ZL15"/>
<proteinExistence type="predicted"/>